<reference evidence="10 11" key="1">
    <citation type="journal article" date="2017" name="Genome Biol. Evol.">
        <title>Phytophthora megakarya and P. palmivora, closely related causal agents of cacao black pod rot, underwent increases in genome sizes and gene numbers by different mechanisms.</title>
        <authorList>
            <person name="Ali S.S."/>
            <person name="Shao J."/>
            <person name="Lary D.J."/>
            <person name="Kronmiller B."/>
            <person name="Shen D."/>
            <person name="Strem M.D."/>
            <person name="Amoako-Attah I."/>
            <person name="Akrofi A.Y."/>
            <person name="Begoude B.A."/>
            <person name="Ten Hoopen G.M."/>
            <person name="Coulibaly K."/>
            <person name="Kebe B.I."/>
            <person name="Melnick R.L."/>
            <person name="Guiltinan M.J."/>
            <person name="Tyler B.M."/>
            <person name="Meinhardt L.W."/>
            <person name="Bailey B.A."/>
        </authorList>
    </citation>
    <scope>NUCLEOTIDE SEQUENCE [LARGE SCALE GENOMIC DNA]</scope>
    <source>
        <strain evidence="11">sbr112.9</strain>
    </source>
</reference>
<dbReference type="Pfam" id="PF00078">
    <property type="entry name" value="RVT_1"/>
    <property type="match status" value="1"/>
</dbReference>
<dbReference type="GO" id="GO:0006508">
    <property type="term" value="P:proteolysis"/>
    <property type="evidence" value="ECO:0007669"/>
    <property type="project" value="UniProtKB-KW"/>
</dbReference>
<evidence type="ECO:0000256" key="7">
    <source>
        <dbReference type="ARBA" id="ARBA00022801"/>
    </source>
</evidence>
<dbReference type="CDD" id="cd01647">
    <property type="entry name" value="RT_LTR"/>
    <property type="match status" value="1"/>
</dbReference>
<dbReference type="PANTHER" id="PTHR33064">
    <property type="entry name" value="POL PROTEIN"/>
    <property type="match status" value="1"/>
</dbReference>
<evidence type="ECO:0000256" key="1">
    <source>
        <dbReference type="ARBA" id="ARBA00022670"/>
    </source>
</evidence>
<dbReference type="InterPro" id="IPR043128">
    <property type="entry name" value="Rev_trsase/Diguanyl_cyclase"/>
</dbReference>
<dbReference type="CDD" id="cd09274">
    <property type="entry name" value="RNase_HI_RT_Ty3"/>
    <property type="match status" value="1"/>
</dbReference>
<organism evidence="10 11">
    <name type="scientific">Phytophthora palmivora</name>
    <dbReference type="NCBI Taxonomy" id="4796"/>
    <lineage>
        <taxon>Eukaryota</taxon>
        <taxon>Sar</taxon>
        <taxon>Stramenopiles</taxon>
        <taxon>Oomycota</taxon>
        <taxon>Peronosporomycetes</taxon>
        <taxon>Peronosporales</taxon>
        <taxon>Peronosporaceae</taxon>
        <taxon>Phytophthora</taxon>
    </lineage>
</organism>
<dbReference type="PROSITE" id="PS50878">
    <property type="entry name" value="RT_POL"/>
    <property type="match status" value="1"/>
</dbReference>
<dbReference type="InterPro" id="IPR043502">
    <property type="entry name" value="DNA/RNA_pol_sf"/>
</dbReference>
<keyword evidence="6" id="KW-0255">Endonuclease</keyword>
<name>A0A2P4XDG6_9STRA</name>
<proteinExistence type="predicted"/>
<keyword evidence="3" id="KW-0548">Nucleotidyltransferase</keyword>
<evidence type="ECO:0000256" key="2">
    <source>
        <dbReference type="ARBA" id="ARBA00022679"/>
    </source>
</evidence>
<keyword evidence="8" id="KW-0695">RNA-directed DNA polymerase</keyword>
<accession>A0A2P4XDG6</accession>
<evidence type="ECO:0000256" key="5">
    <source>
        <dbReference type="ARBA" id="ARBA00022750"/>
    </source>
</evidence>
<evidence type="ECO:0000256" key="8">
    <source>
        <dbReference type="ARBA" id="ARBA00022918"/>
    </source>
</evidence>
<evidence type="ECO:0000256" key="3">
    <source>
        <dbReference type="ARBA" id="ARBA00022695"/>
    </source>
</evidence>
<evidence type="ECO:0000259" key="9">
    <source>
        <dbReference type="PROSITE" id="PS50878"/>
    </source>
</evidence>
<dbReference type="AlphaFoldDB" id="A0A2P4XDG6"/>
<dbReference type="PANTHER" id="PTHR33064:SF37">
    <property type="entry name" value="RIBONUCLEASE H"/>
    <property type="match status" value="1"/>
</dbReference>
<evidence type="ECO:0000256" key="6">
    <source>
        <dbReference type="ARBA" id="ARBA00022759"/>
    </source>
</evidence>
<sequence length="502" mass="56862">MTVDTRAVNALTEPMPWPMPDIESDLAIVENSDSYFTIDCWRGYWQLPLDEDSQELYTIMTHRGMFTPTRVLMGCTDAVTYCQGVAEMIFGPLLSGQILAWLNDILGFTSSPANLLDVLRRVLELCETFGLKLHPLKCCFFTRAATWCGRMISADGVRHCPSRVEGLVNLPAPRTAGELQQFLCAVNWMRGNIPEYNTLTESLYKVLESVATVAQSRKKTRLNYVLLNSVGWTSENDTALVQVKDALLKMVTLAHPKQEWEVCLFADASQAHFGAVVTQIPPEDVCLSIHKQRHQPLAFLSGSFVGSMSRWSTIDKEAYAIVVSCKRLMYLLFRPRGFRIFTDHRNLQYIFDPLAVNSTLGRHQVDRLQRWAMTLTAFRYVIEHVRGEENVWGDLLSRWGAGSFAATPPARMHTLMVVDRDIENEQRRELAERDLTGTPPTCSWDTDINLYVTDSGKIWIPANNVDLHQRLCVVAHAGLSGHRGADTTERMLAEKFEWPNTK</sequence>
<dbReference type="Proteomes" id="UP000237271">
    <property type="component" value="Unassembled WGS sequence"/>
</dbReference>
<gene>
    <name evidence="10" type="ORF">PHPALM_20992</name>
</gene>
<dbReference type="Gene3D" id="3.30.70.270">
    <property type="match status" value="2"/>
</dbReference>
<dbReference type="InterPro" id="IPR041373">
    <property type="entry name" value="RT_RNaseH"/>
</dbReference>
<dbReference type="GO" id="GO:0003964">
    <property type="term" value="F:RNA-directed DNA polymerase activity"/>
    <property type="evidence" value="ECO:0007669"/>
    <property type="project" value="UniProtKB-KW"/>
</dbReference>
<dbReference type="InterPro" id="IPR051320">
    <property type="entry name" value="Viral_Replic_Matur_Polypro"/>
</dbReference>
<feature type="domain" description="Reverse transcriptase" evidence="9">
    <location>
        <begin position="1"/>
        <end position="152"/>
    </location>
</feature>
<dbReference type="Gene3D" id="3.10.10.10">
    <property type="entry name" value="HIV Type 1 Reverse Transcriptase, subunit A, domain 1"/>
    <property type="match status" value="1"/>
</dbReference>
<evidence type="ECO:0000313" key="10">
    <source>
        <dbReference type="EMBL" id="POM63584.1"/>
    </source>
</evidence>
<dbReference type="InterPro" id="IPR000477">
    <property type="entry name" value="RT_dom"/>
</dbReference>
<keyword evidence="7" id="KW-0378">Hydrolase</keyword>
<keyword evidence="1" id="KW-0645">Protease</keyword>
<dbReference type="EMBL" id="NCKW01011397">
    <property type="protein sequence ID" value="POM63584.1"/>
    <property type="molecule type" value="Genomic_DNA"/>
</dbReference>
<protein>
    <submittedName>
        <fullName evidence="10">DNA/RNA polymerase</fullName>
    </submittedName>
</protein>
<keyword evidence="5" id="KW-0064">Aspartyl protease</keyword>
<evidence type="ECO:0000256" key="4">
    <source>
        <dbReference type="ARBA" id="ARBA00022722"/>
    </source>
</evidence>
<keyword evidence="4" id="KW-0540">Nuclease</keyword>
<comment type="caution">
    <text evidence="10">The sequence shown here is derived from an EMBL/GenBank/DDBJ whole genome shotgun (WGS) entry which is preliminary data.</text>
</comment>
<dbReference type="GO" id="GO:0004519">
    <property type="term" value="F:endonuclease activity"/>
    <property type="evidence" value="ECO:0007669"/>
    <property type="project" value="UniProtKB-KW"/>
</dbReference>
<dbReference type="SUPFAM" id="SSF56672">
    <property type="entry name" value="DNA/RNA polymerases"/>
    <property type="match status" value="1"/>
</dbReference>
<evidence type="ECO:0000313" key="11">
    <source>
        <dbReference type="Proteomes" id="UP000237271"/>
    </source>
</evidence>
<dbReference type="GO" id="GO:0004190">
    <property type="term" value="F:aspartic-type endopeptidase activity"/>
    <property type="evidence" value="ECO:0007669"/>
    <property type="project" value="UniProtKB-KW"/>
</dbReference>
<keyword evidence="11" id="KW-1185">Reference proteome</keyword>
<dbReference type="OrthoDB" id="166462at2759"/>
<dbReference type="Pfam" id="PF17917">
    <property type="entry name" value="RT_RNaseH"/>
    <property type="match status" value="1"/>
</dbReference>
<keyword evidence="2" id="KW-0808">Transferase</keyword>